<evidence type="ECO:0000256" key="1">
    <source>
        <dbReference type="ARBA" id="ARBA00022737"/>
    </source>
</evidence>
<evidence type="ECO:0000313" key="5">
    <source>
        <dbReference type="EMBL" id="KNY25540.1"/>
    </source>
</evidence>
<dbReference type="Proteomes" id="UP000036923">
    <property type="component" value="Unassembled WGS sequence"/>
</dbReference>
<dbReference type="RefSeq" id="WP_036941093.1">
    <property type="nucleotide sequence ID" value="NZ_JQKC01000014.1"/>
</dbReference>
<dbReference type="PROSITE" id="PS51272">
    <property type="entry name" value="SLH"/>
    <property type="match status" value="3"/>
</dbReference>
<gene>
    <name evidence="5" type="ORF">Bccel_0800</name>
</gene>
<dbReference type="AlphaFoldDB" id="A0A0L6JII6"/>
<evidence type="ECO:0000256" key="3">
    <source>
        <dbReference type="SAM" id="SignalP"/>
    </source>
</evidence>
<organism evidence="5 6">
    <name type="scientific">Pseudobacteroides cellulosolvens ATCC 35603 = DSM 2933</name>
    <dbReference type="NCBI Taxonomy" id="398512"/>
    <lineage>
        <taxon>Bacteria</taxon>
        <taxon>Bacillati</taxon>
        <taxon>Bacillota</taxon>
        <taxon>Clostridia</taxon>
        <taxon>Eubacteriales</taxon>
        <taxon>Oscillospiraceae</taxon>
        <taxon>Pseudobacteroides</taxon>
    </lineage>
</organism>
<dbReference type="PANTHER" id="PTHR43308:SF5">
    <property type="entry name" value="S-LAYER PROTEIN _ PEPTIDOGLYCAN ENDO-BETA-N-ACETYLGLUCOSAMINIDASE"/>
    <property type="match status" value="1"/>
</dbReference>
<feature type="domain" description="SLH" evidence="4">
    <location>
        <begin position="654"/>
        <end position="714"/>
    </location>
</feature>
<evidence type="ECO:0000313" key="6">
    <source>
        <dbReference type="Proteomes" id="UP000036923"/>
    </source>
</evidence>
<dbReference type="STRING" id="398512.Bccel_0800"/>
<dbReference type="InterPro" id="IPR051465">
    <property type="entry name" value="Cell_Envelope_Struct_Comp"/>
</dbReference>
<keyword evidence="1" id="KW-0677">Repeat</keyword>
<name>A0A0L6JII6_9FIRM</name>
<dbReference type="PANTHER" id="PTHR43308">
    <property type="entry name" value="OUTER MEMBRANE PROTEIN ALPHA-RELATED"/>
    <property type="match status" value="1"/>
</dbReference>
<dbReference type="SUPFAM" id="SSF49785">
    <property type="entry name" value="Galactose-binding domain-like"/>
    <property type="match status" value="1"/>
</dbReference>
<proteinExistence type="predicted"/>
<feature type="domain" description="SLH" evidence="4">
    <location>
        <begin position="585"/>
        <end position="645"/>
    </location>
</feature>
<keyword evidence="6" id="KW-1185">Reference proteome</keyword>
<dbReference type="Pfam" id="PF11721">
    <property type="entry name" value="Malectin"/>
    <property type="match status" value="1"/>
</dbReference>
<feature type="signal peptide" evidence="3">
    <location>
        <begin position="1"/>
        <end position="19"/>
    </location>
</feature>
<dbReference type="InterPro" id="IPR021720">
    <property type="entry name" value="Malectin_dom"/>
</dbReference>
<comment type="caution">
    <text evidence="5">The sequence shown here is derived from an EMBL/GenBank/DDBJ whole genome shotgun (WGS) entry which is preliminary data.</text>
</comment>
<accession>A0A0L6JII6</accession>
<feature type="domain" description="SLH" evidence="4">
    <location>
        <begin position="520"/>
        <end position="583"/>
    </location>
</feature>
<evidence type="ECO:0000256" key="2">
    <source>
        <dbReference type="SAM" id="MobiDB-lite"/>
    </source>
</evidence>
<feature type="chain" id="PRO_5038375083" evidence="3">
    <location>
        <begin position="20"/>
        <end position="714"/>
    </location>
</feature>
<dbReference type="InterPro" id="IPR008979">
    <property type="entry name" value="Galactose-bd-like_sf"/>
</dbReference>
<feature type="region of interest" description="Disordered" evidence="2">
    <location>
        <begin position="400"/>
        <end position="488"/>
    </location>
</feature>
<evidence type="ECO:0000259" key="4">
    <source>
        <dbReference type="PROSITE" id="PS51272"/>
    </source>
</evidence>
<dbReference type="eggNOG" id="COG2730">
    <property type="taxonomic scope" value="Bacteria"/>
</dbReference>
<dbReference type="Pfam" id="PF00395">
    <property type="entry name" value="SLH"/>
    <property type="match status" value="3"/>
</dbReference>
<dbReference type="eggNOG" id="COG1520">
    <property type="taxonomic scope" value="Bacteria"/>
</dbReference>
<dbReference type="eggNOG" id="COG3266">
    <property type="taxonomic scope" value="Bacteria"/>
</dbReference>
<protein>
    <submittedName>
        <fullName evidence="5">Di-glucose binding within endoplasmic reticulum</fullName>
    </submittedName>
</protein>
<keyword evidence="3" id="KW-0732">Signal</keyword>
<reference evidence="6" key="1">
    <citation type="submission" date="2015-07" db="EMBL/GenBank/DDBJ databases">
        <title>Near-Complete Genome Sequence of the Cellulolytic Bacterium Bacteroides (Pseudobacteroides) cellulosolvens ATCC 35603.</title>
        <authorList>
            <person name="Dassa B."/>
            <person name="Utturkar S.M."/>
            <person name="Klingeman D.M."/>
            <person name="Hurt R.A."/>
            <person name="Keller M."/>
            <person name="Xu J."/>
            <person name="Reddy Y.H.K."/>
            <person name="Borovok I."/>
            <person name="Grinberg I.R."/>
            <person name="Lamed R."/>
            <person name="Zhivin O."/>
            <person name="Bayer E.A."/>
            <person name="Brown S.D."/>
        </authorList>
    </citation>
    <scope>NUCLEOTIDE SEQUENCE [LARGE SCALE GENOMIC DNA]</scope>
    <source>
        <strain evidence="6">DSM 2933</strain>
    </source>
</reference>
<dbReference type="Gene3D" id="2.60.120.430">
    <property type="entry name" value="Galactose-binding lectin"/>
    <property type="match status" value="1"/>
</dbReference>
<dbReference type="OrthoDB" id="174569at2"/>
<dbReference type="EMBL" id="LGTC01000001">
    <property type="protein sequence ID" value="KNY25540.1"/>
    <property type="molecule type" value="Genomic_DNA"/>
</dbReference>
<dbReference type="PATRIC" id="fig|398512.5.peg.833"/>
<dbReference type="InterPro" id="IPR001119">
    <property type="entry name" value="SLH_dom"/>
</dbReference>
<sequence>MYRKMVCILILSLAIVSQMVNTLKLVSESSASSAIPAFHATIRIDGDANEWSSLPSQQFQIAEGTGTIKSLHAIQDTSSLFLCAKVSQAPISKTYFYIDSDNNSDTGYHHSEWLHCGADYLYIAEDNALFKHTGSGYDDTFKSVEHQNPICMSSIGTHAVEVMIDLSVLVKSANGNMKISAVFDSENFAPCEGTEQALSTYTSQNQLHPRINIQPTPVPLYNVPFRIDTGSNWDYIDSQDNLWMADQGNTGGDVTDRGAIEISSSGNDRIYQTERYGMKSYNFNVTNGWYEVHLHFAETFSYIEEKGKRLFDVTVEDKTLSGLDVFNEAGGRNIALMKKFCVNVTDNQLNIMFTPLIENAMINGIEVLNYTPTPCPTQTPTQTVTQTPTQIATSTPTVIPTATSTATSTPTMIPTATSTATSTPTAIPTPTSTATSTPTVIRTNTTTSSSSSIWTETQYSKTTSTPTTSTPTTSTPTTTPIPTTTLIPTTMPTITKMTALPTAKPTPIPAIISEPMQSKKPYTAISDIENHWAKEHILKLFNKGYIRGYEDKTFRPDNYITRNETAVIIAKAAKLDSIEDSEIYFRDRDTIPVWVKPFLSIIVDVKFLKGYEDNTFRGDNNLTRAEAATIFTNMICTKKKIPFPKESQNNMSAKLIKFKDFNAAHWANPYLNTLIENGMLTGYPDGTIRPEKKVTRAEFSTMCSLLINLLEYKE</sequence>